<organism evidence="1 2">
    <name type="scientific">Clostridium perfringens</name>
    <dbReference type="NCBI Taxonomy" id="1502"/>
    <lineage>
        <taxon>Bacteria</taxon>
        <taxon>Bacillati</taxon>
        <taxon>Bacillota</taxon>
        <taxon>Clostridia</taxon>
        <taxon>Eubacteriales</taxon>
        <taxon>Clostridiaceae</taxon>
        <taxon>Clostridium</taxon>
    </lineage>
</organism>
<reference evidence="1" key="1">
    <citation type="submission" date="2020-12" db="EMBL/GenBank/DDBJ databases">
        <title>Comparative genomics of Clostridium perfringens reveals patterns of host-associated phylogenetic clades and virulence factors.</title>
        <authorList>
            <person name="Smith A.H."/>
            <person name="Geier R."/>
        </authorList>
    </citation>
    <scope>NUCLEOTIDE SEQUENCE</scope>
    <source>
        <strain evidence="1">CHD30677R</strain>
    </source>
</reference>
<dbReference type="RefSeq" id="WP_172819902.1">
    <property type="nucleotide sequence ID" value="NZ_AP026870.1"/>
</dbReference>
<sequence>MMNKIDKLINLFIERISFNLYKPDKNKKSEKDDIERAVYKSMKLYSFFINIKFIKEKILNMNI</sequence>
<dbReference type="Proteomes" id="UP000668068">
    <property type="component" value="Unassembled WGS sequence"/>
</dbReference>
<evidence type="ECO:0000313" key="2">
    <source>
        <dbReference type="Proteomes" id="UP000668068"/>
    </source>
</evidence>
<name>A0AAW4IXG0_CLOPF</name>
<proteinExistence type="predicted"/>
<evidence type="ECO:0000313" key="1">
    <source>
        <dbReference type="EMBL" id="MBO3359298.1"/>
    </source>
</evidence>
<dbReference type="AlphaFoldDB" id="A0AAW4IXG0"/>
<gene>
    <name evidence="1" type="ORF">JJB47_11005</name>
</gene>
<accession>A0AAW4IXG0</accession>
<comment type="caution">
    <text evidence="1">The sequence shown here is derived from an EMBL/GenBank/DDBJ whole genome shotgun (WGS) entry which is preliminary data.</text>
</comment>
<protein>
    <submittedName>
        <fullName evidence="1">Uncharacterized protein</fullName>
    </submittedName>
</protein>
<dbReference type="EMBL" id="JAENQP010000006">
    <property type="protein sequence ID" value="MBO3359298.1"/>
    <property type="molecule type" value="Genomic_DNA"/>
</dbReference>